<dbReference type="OrthoDB" id="948134at2"/>
<dbReference type="Pfam" id="PF09335">
    <property type="entry name" value="VTT_dom"/>
    <property type="match status" value="1"/>
</dbReference>
<protein>
    <recommendedName>
        <fullName evidence="2">VTT domain-containing protein</fullName>
    </recommendedName>
</protein>
<dbReference type="GO" id="GO:0005886">
    <property type="term" value="C:plasma membrane"/>
    <property type="evidence" value="ECO:0007669"/>
    <property type="project" value="TreeGrafter"/>
</dbReference>
<accession>D0KVX5</accession>
<reference evidence="3 4" key="1">
    <citation type="submission" date="2009-10" db="EMBL/GenBank/DDBJ databases">
        <title>Complete sequence of Halothiobacillus neapolitanus c2.</title>
        <authorList>
            <consortium name="US DOE Joint Genome Institute"/>
            <person name="Lucas S."/>
            <person name="Copeland A."/>
            <person name="Lapidus A."/>
            <person name="Glavina del Rio T."/>
            <person name="Tice H."/>
            <person name="Bruce D."/>
            <person name="Goodwin L."/>
            <person name="Pitluck S."/>
            <person name="Davenport K."/>
            <person name="Brettin T."/>
            <person name="Detter J.C."/>
            <person name="Han C."/>
            <person name="Tapia R."/>
            <person name="Larimer F."/>
            <person name="Land M."/>
            <person name="Hauser L."/>
            <person name="Kyrpides N."/>
            <person name="Mikhailova N."/>
            <person name="Kerfeld C."/>
            <person name="Cannon G."/>
            <person name="Heinhort S."/>
        </authorList>
    </citation>
    <scope>NUCLEOTIDE SEQUENCE [LARGE SCALE GENOMIC DNA]</scope>
    <source>
        <strain evidence="4">ATCC 23641 / c2</strain>
    </source>
</reference>
<dbReference type="EMBL" id="CP001801">
    <property type="protein sequence ID" value="ACX94902.1"/>
    <property type="molecule type" value="Genomic_DNA"/>
</dbReference>
<evidence type="ECO:0000313" key="3">
    <source>
        <dbReference type="EMBL" id="ACX94902.1"/>
    </source>
</evidence>
<keyword evidence="4" id="KW-1185">Reference proteome</keyword>
<dbReference type="KEGG" id="hna:Hneap_0036"/>
<keyword evidence="1" id="KW-1133">Transmembrane helix</keyword>
<dbReference type="InterPro" id="IPR051311">
    <property type="entry name" value="DedA_domain"/>
</dbReference>
<dbReference type="PANTHER" id="PTHR42709">
    <property type="entry name" value="ALKALINE PHOSPHATASE LIKE PROTEIN"/>
    <property type="match status" value="1"/>
</dbReference>
<dbReference type="HOGENOM" id="CLU_044208_7_2_6"/>
<feature type="domain" description="VTT" evidence="2">
    <location>
        <begin position="26"/>
        <end position="146"/>
    </location>
</feature>
<feature type="transmembrane region" description="Helical" evidence="1">
    <location>
        <begin position="6"/>
        <end position="35"/>
    </location>
</feature>
<dbReference type="eggNOG" id="COG0586">
    <property type="taxonomic scope" value="Bacteria"/>
</dbReference>
<dbReference type="STRING" id="555778.Hneap_0036"/>
<organism evidence="3 4">
    <name type="scientific">Halothiobacillus neapolitanus (strain ATCC 23641 / DSM 15147 / CIP 104769 / NCIMB 8539 / c2)</name>
    <name type="common">Thiobacillus neapolitanus</name>
    <dbReference type="NCBI Taxonomy" id="555778"/>
    <lineage>
        <taxon>Bacteria</taxon>
        <taxon>Pseudomonadati</taxon>
        <taxon>Pseudomonadota</taxon>
        <taxon>Gammaproteobacteria</taxon>
        <taxon>Chromatiales</taxon>
        <taxon>Halothiobacillaceae</taxon>
        <taxon>Halothiobacillus</taxon>
    </lineage>
</organism>
<dbReference type="AlphaFoldDB" id="D0KVX5"/>
<dbReference type="PANTHER" id="PTHR42709:SF2">
    <property type="entry name" value="INNER MEMBRANE PROTEIN YOHD"/>
    <property type="match status" value="1"/>
</dbReference>
<keyword evidence="1" id="KW-0812">Transmembrane</keyword>
<name>D0KVX5_HALNC</name>
<gene>
    <name evidence="3" type="ordered locus">Hneap_0036</name>
</gene>
<keyword evidence="1" id="KW-0472">Membrane</keyword>
<feature type="transmembrane region" description="Helical" evidence="1">
    <location>
        <begin position="165"/>
        <end position="185"/>
    </location>
</feature>
<feature type="transmembrane region" description="Helical" evidence="1">
    <location>
        <begin position="47"/>
        <end position="66"/>
    </location>
</feature>
<evidence type="ECO:0000256" key="1">
    <source>
        <dbReference type="SAM" id="Phobius"/>
    </source>
</evidence>
<dbReference type="InterPro" id="IPR032816">
    <property type="entry name" value="VTT_dom"/>
</dbReference>
<proteinExistence type="predicted"/>
<dbReference type="Proteomes" id="UP000009102">
    <property type="component" value="Chromosome"/>
</dbReference>
<dbReference type="RefSeq" id="WP_012822939.1">
    <property type="nucleotide sequence ID" value="NC_013422.1"/>
</dbReference>
<evidence type="ECO:0000259" key="2">
    <source>
        <dbReference type="Pfam" id="PF09335"/>
    </source>
</evidence>
<evidence type="ECO:0000313" key="4">
    <source>
        <dbReference type="Proteomes" id="UP000009102"/>
    </source>
</evidence>
<feature type="transmembrane region" description="Helical" evidence="1">
    <location>
        <begin position="128"/>
        <end position="149"/>
    </location>
</feature>
<sequence length="204" mass="22958">MFGIDIAALLAQYGLLVLAIGCLLEGETVLVLAGLAAHQGMLPLPQVFVIAVVFGWLGDQIFFWLGRWKGDAILLRFPSWAKQKPRLDRWIHKYHAPVVVMVRFMYGLRAAGPVLIGHSGLCPWKFAFYNAIGALIWATIFIALGWVFGQAAERILEQINHWGHYVFYVGAVVILVIGFVFWIVNRRRAARAVERAALSEQERD</sequence>